<dbReference type="GO" id="GO:0051205">
    <property type="term" value="P:protein insertion into membrane"/>
    <property type="evidence" value="ECO:0007669"/>
    <property type="project" value="TreeGrafter"/>
</dbReference>
<feature type="transmembrane region" description="Helical" evidence="13">
    <location>
        <begin position="189"/>
        <end position="209"/>
    </location>
</feature>
<evidence type="ECO:0000313" key="16">
    <source>
        <dbReference type="Proteomes" id="UP000269289"/>
    </source>
</evidence>
<dbReference type="RefSeq" id="WP_122148701.1">
    <property type="nucleotide sequence ID" value="NZ_RFFI01000027.1"/>
</dbReference>
<accession>A0A3M2JMR1</accession>
<evidence type="ECO:0000256" key="9">
    <source>
        <dbReference type="ARBA" id="ARBA00031538"/>
    </source>
</evidence>
<protein>
    <recommendedName>
        <fullName evidence="3">Membrane protein insertase YidC</fullName>
    </recommendedName>
    <alternativeName>
        <fullName evidence="11">Foldase YidC</fullName>
    </alternativeName>
    <alternativeName>
        <fullName evidence="10">Membrane integrase YidC</fullName>
    </alternativeName>
    <alternativeName>
        <fullName evidence="9">Membrane protein YidC</fullName>
    </alternativeName>
</protein>
<evidence type="ECO:0000256" key="6">
    <source>
        <dbReference type="ARBA" id="ARBA00023136"/>
    </source>
</evidence>
<evidence type="ECO:0000256" key="13">
    <source>
        <dbReference type="SAM" id="Phobius"/>
    </source>
</evidence>
<dbReference type="Pfam" id="PF02096">
    <property type="entry name" value="60KD_IMP"/>
    <property type="match status" value="1"/>
</dbReference>
<dbReference type="PANTHER" id="PTHR12428">
    <property type="entry name" value="OXA1"/>
    <property type="match status" value="1"/>
</dbReference>
<dbReference type="AlphaFoldDB" id="A0A3M2JMR1"/>
<evidence type="ECO:0000256" key="2">
    <source>
        <dbReference type="ARBA" id="ARBA00010527"/>
    </source>
</evidence>
<feature type="transmembrane region" description="Helical" evidence="13">
    <location>
        <begin position="34"/>
        <end position="56"/>
    </location>
</feature>
<evidence type="ECO:0000256" key="8">
    <source>
        <dbReference type="ARBA" id="ARBA00026028"/>
    </source>
</evidence>
<evidence type="ECO:0000256" key="4">
    <source>
        <dbReference type="ARBA" id="ARBA00022692"/>
    </source>
</evidence>
<reference evidence="15 16" key="1">
    <citation type="submission" date="2018-10" db="EMBL/GenBank/DDBJ databases">
        <title>Isolation, diversity and antifungal activity of actinobacteria from wheat.</title>
        <authorList>
            <person name="Han C."/>
        </authorList>
    </citation>
    <scope>NUCLEOTIDE SEQUENCE [LARGE SCALE GENOMIC DNA]</scope>
    <source>
        <strain evidence="15 16">NEAU-YY56</strain>
    </source>
</reference>
<dbReference type="EMBL" id="RFFI01000027">
    <property type="protein sequence ID" value="RMI12883.1"/>
    <property type="molecule type" value="Genomic_DNA"/>
</dbReference>
<comment type="subunit">
    <text evidence="8">Interacts with the Sec translocase complex via SecD. Specifically interacts with transmembrane segments of nascent integral membrane proteins during membrane integration.</text>
</comment>
<comment type="caution">
    <text evidence="15">The sequence shown here is derived from an EMBL/GenBank/DDBJ whole genome shotgun (WGS) entry which is preliminary data.</text>
</comment>
<evidence type="ECO:0000256" key="5">
    <source>
        <dbReference type="ARBA" id="ARBA00022989"/>
    </source>
</evidence>
<dbReference type="GO" id="GO:0032977">
    <property type="term" value="F:membrane insertase activity"/>
    <property type="evidence" value="ECO:0007669"/>
    <property type="project" value="InterPro"/>
</dbReference>
<gene>
    <name evidence="15" type="primary">yidC</name>
    <name evidence="15" type="ORF">EBM89_06845</name>
</gene>
<evidence type="ECO:0000259" key="14">
    <source>
        <dbReference type="Pfam" id="PF02096"/>
    </source>
</evidence>
<sequence length="264" mass="26784">MDLFALPPVAAALDAASRALMGLTHLLEPLAGTGAAALAVVLVTLLVRAALVPVGVSQARAERTRARLAPRLAEIQRRHRDDPERLQRATMALYREEGASPFAGCLPVLAQAPVVGLIYAVFAHPQVAGHGNDLLGQTLAGVPLGTGLLGSVTSGTATPVTLAVIGLVVLVVAAAGEVTRRAAAPGGRLAAPVAAGGAPGVGGGVVGAANPLAAPGMRRVLGALQFLTAVIACVVPLAAGLYLAVTVWWTYAQRVLLRRRYPLA</sequence>
<comment type="subcellular location">
    <subcellularLocation>
        <location evidence="1 12">Membrane</location>
        <topology evidence="1 12">Multi-pass membrane protein</topology>
    </subcellularLocation>
</comment>
<organism evidence="15 16">
    <name type="scientific">Cellulomonas triticagri</name>
    <dbReference type="NCBI Taxonomy" id="2483352"/>
    <lineage>
        <taxon>Bacteria</taxon>
        <taxon>Bacillati</taxon>
        <taxon>Actinomycetota</taxon>
        <taxon>Actinomycetes</taxon>
        <taxon>Micrococcales</taxon>
        <taxon>Cellulomonadaceae</taxon>
        <taxon>Cellulomonas</taxon>
    </lineage>
</organism>
<dbReference type="NCBIfam" id="TIGR03592">
    <property type="entry name" value="yidC_oxa1_cterm"/>
    <property type="match status" value="1"/>
</dbReference>
<dbReference type="InterPro" id="IPR001708">
    <property type="entry name" value="YidC/ALB3/OXA1/COX18"/>
</dbReference>
<evidence type="ECO:0000256" key="11">
    <source>
        <dbReference type="ARBA" id="ARBA00033342"/>
    </source>
</evidence>
<keyword evidence="16" id="KW-1185">Reference proteome</keyword>
<feature type="transmembrane region" description="Helical" evidence="13">
    <location>
        <begin position="157"/>
        <end position="177"/>
    </location>
</feature>
<dbReference type="Proteomes" id="UP000269289">
    <property type="component" value="Unassembled WGS sequence"/>
</dbReference>
<dbReference type="InterPro" id="IPR028055">
    <property type="entry name" value="YidC/Oxa/ALB_C"/>
</dbReference>
<evidence type="ECO:0000256" key="7">
    <source>
        <dbReference type="ARBA" id="ARBA00025034"/>
    </source>
</evidence>
<feature type="transmembrane region" description="Helical" evidence="13">
    <location>
        <begin position="101"/>
        <end position="122"/>
    </location>
</feature>
<feature type="transmembrane region" description="Helical" evidence="13">
    <location>
        <begin position="229"/>
        <end position="251"/>
    </location>
</feature>
<dbReference type="PANTHER" id="PTHR12428:SF65">
    <property type="entry name" value="CYTOCHROME C OXIDASE ASSEMBLY PROTEIN COX18, MITOCHONDRIAL"/>
    <property type="match status" value="1"/>
</dbReference>
<evidence type="ECO:0000256" key="1">
    <source>
        <dbReference type="ARBA" id="ARBA00004141"/>
    </source>
</evidence>
<keyword evidence="5 13" id="KW-1133">Transmembrane helix</keyword>
<name>A0A3M2JMR1_9CELL</name>
<comment type="function">
    <text evidence="7">Required for the insertion and/or proper folding and/or complex formation of integral membrane proteins into the membrane. Involved in integration of membrane proteins that insert both dependently and independently of the Sec translocase complex, as well as at least some lipoproteins. Aids folding of multispanning membrane proteins.</text>
</comment>
<proteinExistence type="inferred from homology"/>
<evidence type="ECO:0000256" key="10">
    <source>
        <dbReference type="ARBA" id="ARBA00033245"/>
    </source>
</evidence>
<evidence type="ECO:0000256" key="12">
    <source>
        <dbReference type="RuleBase" id="RU003945"/>
    </source>
</evidence>
<evidence type="ECO:0000256" key="3">
    <source>
        <dbReference type="ARBA" id="ARBA00015325"/>
    </source>
</evidence>
<dbReference type="OrthoDB" id="9780552at2"/>
<keyword evidence="6 13" id="KW-0472">Membrane</keyword>
<keyword evidence="4 12" id="KW-0812">Transmembrane</keyword>
<comment type="similarity">
    <text evidence="2">Belongs to the OXA1/ALB3/YidC family. Type 1 subfamily.</text>
</comment>
<evidence type="ECO:0000313" key="15">
    <source>
        <dbReference type="EMBL" id="RMI12883.1"/>
    </source>
</evidence>
<dbReference type="GO" id="GO:0005886">
    <property type="term" value="C:plasma membrane"/>
    <property type="evidence" value="ECO:0007669"/>
    <property type="project" value="TreeGrafter"/>
</dbReference>
<feature type="domain" description="Membrane insertase YidC/Oxa/ALB C-terminal" evidence="14">
    <location>
        <begin position="37"/>
        <end position="258"/>
    </location>
</feature>